<organism evidence="2 3">
    <name type="scientific">Mucilaginibacter aquatilis</name>
    <dbReference type="NCBI Taxonomy" id="1517760"/>
    <lineage>
        <taxon>Bacteria</taxon>
        <taxon>Pseudomonadati</taxon>
        <taxon>Bacteroidota</taxon>
        <taxon>Sphingobacteriia</taxon>
        <taxon>Sphingobacteriales</taxon>
        <taxon>Sphingobacteriaceae</taxon>
        <taxon>Mucilaginibacter</taxon>
    </lineage>
</organism>
<feature type="domain" description="HTH marR-type" evidence="1">
    <location>
        <begin position="9"/>
        <end position="146"/>
    </location>
</feature>
<dbReference type="GO" id="GO:0003700">
    <property type="term" value="F:DNA-binding transcription factor activity"/>
    <property type="evidence" value="ECO:0007669"/>
    <property type="project" value="InterPro"/>
</dbReference>
<evidence type="ECO:0000259" key="1">
    <source>
        <dbReference type="PROSITE" id="PS50995"/>
    </source>
</evidence>
<dbReference type="InterPro" id="IPR036388">
    <property type="entry name" value="WH-like_DNA-bd_sf"/>
</dbReference>
<dbReference type="Proteomes" id="UP000434850">
    <property type="component" value="Unassembled WGS sequence"/>
</dbReference>
<dbReference type="InterPro" id="IPR039422">
    <property type="entry name" value="MarR/SlyA-like"/>
</dbReference>
<dbReference type="Pfam" id="PF12802">
    <property type="entry name" value="MarR_2"/>
    <property type="match status" value="1"/>
</dbReference>
<dbReference type="EMBL" id="WQLA01000002">
    <property type="protein sequence ID" value="MVN90442.1"/>
    <property type="molecule type" value="Genomic_DNA"/>
</dbReference>
<dbReference type="PROSITE" id="PS50995">
    <property type="entry name" value="HTH_MARR_2"/>
    <property type="match status" value="1"/>
</dbReference>
<dbReference type="InterPro" id="IPR036390">
    <property type="entry name" value="WH_DNA-bd_sf"/>
</dbReference>
<dbReference type="AlphaFoldDB" id="A0A6I4I5V3"/>
<dbReference type="InterPro" id="IPR000835">
    <property type="entry name" value="HTH_MarR-typ"/>
</dbReference>
<dbReference type="SUPFAM" id="SSF46785">
    <property type="entry name" value="Winged helix' DNA-binding domain"/>
    <property type="match status" value="1"/>
</dbReference>
<reference evidence="2 3" key="1">
    <citation type="submission" date="2019-12" db="EMBL/GenBank/DDBJ databases">
        <title>Mucilaginibacter sp. HME9299 genome sequencing and assembly.</title>
        <authorList>
            <person name="Kang H."/>
            <person name="Kim H."/>
            <person name="Joh K."/>
        </authorList>
    </citation>
    <scope>NUCLEOTIDE SEQUENCE [LARGE SCALE GENOMIC DNA]</scope>
    <source>
        <strain evidence="2 3">HME9299</strain>
    </source>
</reference>
<evidence type="ECO:0000313" key="2">
    <source>
        <dbReference type="EMBL" id="MVN90442.1"/>
    </source>
</evidence>
<protein>
    <submittedName>
        <fullName evidence="2">MarR family transcriptional regulator</fullName>
    </submittedName>
</protein>
<gene>
    <name evidence="2" type="ORF">GO816_04815</name>
</gene>
<evidence type="ECO:0000313" key="3">
    <source>
        <dbReference type="Proteomes" id="UP000434850"/>
    </source>
</evidence>
<sequence length="166" mass="19100">MDLISELAELALATRLKRLSDRLAHDVNKIYKELNLNFESKWFLVLELLNRRKTLSIVDIAEELKLTHPAIVQFVDQMLSAKLINAHKDKTDGRKRLVSLSANGKKLLRELAPVLEAIKIENENWLTQADNNLLVTIAQLEKALEEKNMYERIKTRLEPPIQAPIL</sequence>
<accession>A0A6I4I5V3</accession>
<dbReference type="Gene3D" id="1.10.10.10">
    <property type="entry name" value="Winged helix-like DNA-binding domain superfamily/Winged helix DNA-binding domain"/>
    <property type="match status" value="1"/>
</dbReference>
<dbReference type="SMART" id="SM00347">
    <property type="entry name" value="HTH_MARR"/>
    <property type="match status" value="1"/>
</dbReference>
<name>A0A6I4I5V3_9SPHI</name>
<dbReference type="PANTHER" id="PTHR33164:SF43">
    <property type="entry name" value="HTH-TYPE TRANSCRIPTIONAL REPRESSOR YETL"/>
    <property type="match status" value="1"/>
</dbReference>
<comment type="caution">
    <text evidence="2">The sequence shown here is derived from an EMBL/GenBank/DDBJ whole genome shotgun (WGS) entry which is preliminary data.</text>
</comment>
<keyword evidence="3" id="KW-1185">Reference proteome</keyword>
<dbReference type="RefSeq" id="WP_157540232.1">
    <property type="nucleotide sequence ID" value="NZ_WQLA01000002.1"/>
</dbReference>
<dbReference type="PANTHER" id="PTHR33164">
    <property type="entry name" value="TRANSCRIPTIONAL REGULATOR, MARR FAMILY"/>
    <property type="match status" value="1"/>
</dbReference>
<dbReference type="GO" id="GO:0006950">
    <property type="term" value="P:response to stress"/>
    <property type="evidence" value="ECO:0007669"/>
    <property type="project" value="TreeGrafter"/>
</dbReference>
<proteinExistence type="predicted"/>
<dbReference type="OrthoDB" id="759747at2"/>